<comment type="subcellular location">
    <subcellularLocation>
        <location evidence="1">Membrane</location>
        <topology evidence="1">Multi-pass membrane protein</topology>
    </subcellularLocation>
</comment>
<feature type="transmembrane region" description="Helical" evidence="5">
    <location>
        <begin position="151"/>
        <end position="169"/>
    </location>
</feature>
<dbReference type="GO" id="GO:0016020">
    <property type="term" value="C:membrane"/>
    <property type="evidence" value="ECO:0007669"/>
    <property type="project" value="UniProtKB-SubCell"/>
</dbReference>
<feature type="transmembrane region" description="Helical" evidence="5">
    <location>
        <begin position="52"/>
        <end position="70"/>
    </location>
</feature>
<feature type="transmembrane region" description="Helical" evidence="5">
    <location>
        <begin position="5"/>
        <end position="22"/>
    </location>
</feature>
<dbReference type="PANTHER" id="PTHR37422:SF13">
    <property type="entry name" value="LIPOPOLYSACCHARIDE BIOSYNTHESIS PROTEIN PA4999-RELATED"/>
    <property type="match status" value="1"/>
</dbReference>
<feature type="transmembrane region" description="Helical" evidence="5">
    <location>
        <begin position="365"/>
        <end position="391"/>
    </location>
</feature>
<feature type="transmembrane region" description="Helical" evidence="5">
    <location>
        <begin position="82"/>
        <end position="100"/>
    </location>
</feature>
<feature type="transmembrane region" description="Helical" evidence="5">
    <location>
        <begin position="233"/>
        <end position="252"/>
    </location>
</feature>
<dbReference type="Gene3D" id="1.25.40.10">
    <property type="entry name" value="Tetratricopeptide repeat domain"/>
    <property type="match status" value="1"/>
</dbReference>
<gene>
    <name evidence="7" type="ORF">BHV79_12695</name>
</gene>
<evidence type="ECO:0000256" key="4">
    <source>
        <dbReference type="ARBA" id="ARBA00023136"/>
    </source>
</evidence>
<organism evidence="7 8">
    <name type="scientific">Bacteroides uniformis</name>
    <dbReference type="NCBI Taxonomy" id="820"/>
    <lineage>
        <taxon>Bacteria</taxon>
        <taxon>Pseudomonadati</taxon>
        <taxon>Bacteroidota</taxon>
        <taxon>Bacteroidia</taxon>
        <taxon>Bacteroidales</taxon>
        <taxon>Bacteroidaceae</taxon>
        <taxon>Bacteroides</taxon>
    </lineage>
</organism>
<dbReference type="InterPro" id="IPR051533">
    <property type="entry name" value="WaaL-like"/>
</dbReference>
<protein>
    <recommendedName>
        <fullName evidence="6">O-antigen ligase-related domain-containing protein</fullName>
    </recommendedName>
</protein>
<dbReference type="EMBL" id="MNQU01000245">
    <property type="protein sequence ID" value="OKZ31767.1"/>
    <property type="molecule type" value="Genomic_DNA"/>
</dbReference>
<feature type="transmembrane region" description="Helical" evidence="5">
    <location>
        <begin position="411"/>
        <end position="434"/>
    </location>
</feature>
<reference evidence="7 8" key="1">
    <citation type="journal article" date="2016" name="Nat. Biotechnol.">
        <title>Measurement of bacterial replication rates in microbial communities.</title>
        <authorList>
            <person name="Brown C.T."/>
            <person name="Olm M.R."/>
            <person name="Thomas B.C."/>
            <person name="Banfield J.F."/>
        </authorList>
    </citation>
    <scope>NUCLEOTIDE SEQUENCE [LARGE SCALE GENOMIC DNA]</scope>
    <source>
        <strain evidence="7">45_41</strain>
    </source>
</reference>
<evidence type="ECO:0000256" key="1">
    <source>
        <dbReference type="ARBA" id="ARBA00004141"/>
    </source>
</evidence>
<comment type="caution">
    <text evidence="7">The sequence shown here is derived from an EMBL/GenBank/DDBJ whole genome shotgun (WGS) entry which is preliminary data.</text>
</comment>
<sequence>MKQAIYIILFGLLISLHIGINGLFVESQALFCVFAVALLCCTLFVTGNNLYVSKGLCAVAIFVTYLFIMYAFKGNVYDNYKIYVVLTCWFLFFTFIPIFCKNRNYLKLVCWLTVIGAYLEIVFGFGQQFGWIGNSDDYFILGGSLGNPGAYAGYFSVVLPLVLSLMLGYKRNKKAENLYFALFVCALFMLYFVIISQSRGAWIACLLGSLFVLDKHCRIYNKICYYLHTTVRKLIAVSVVVTLLIGIFHVLYQFKADSAFGRLFIWKVVMITPHENILTGRGIGAFEAEYGKWQMEYFVNNGGTEKERYVADYVACAYNEFLQVYVEQGIIGLFLLSIIIFFAFKREDKHCSLYISGAKASLIAILVLCCVSYPFQIPLIYLQFILSLAILFYKPSPDNYLLRIKFFKANLITSVLGLLIVGMGLHNLYGYYLLRTGQKYVFANDIDNALIHYKKAYPFFNNNGTYLFYYGSALALRGRYRESVEVLEKAARKSSMPNIFLILGNNYKKIGETDAAKMAYLNAAYSVPSRLYPKYLLVQLLMESSNKAEAYRWAKDILATKEKVPTTAAKDIKDEMSHLIENELSNFKNELPMETD</sequence>
<proteinExistence type="predicted"/>
<dbReference type="SUPFAM" id="SSF48452">
    <property type="entry name" value="TPR-like"/>
    <property type="match status" value="1"/>
</dbReference>
<dbReference type="Pfam" id="PF04932">
    <property type="entry name" value="Wzy_C"/>
    <property type="match status" value="1"/>
</dbReference>
<keyword evidence="3 5" id="KW-1133">Transmembrane helix</keyword>
<evidence type="ECO:0000256" key="5">
    <source>
        <dbReference type="SAM" id="Phobius"/>
    </source>
</evidence>
<accession>A0A1Q6HZU2</accession>
<name>A0A1Q6HZU2_BACUN</name>
<dbReference type="AlphaFoldDB" id="A0A1Q6HZU2"/>
<evidence type="ECO:0000313" key="7">
    <source>
        <dbReference type="EMBL" id="OKZ31767.1"/>
    </source>
</evidence>
<feature type="domain" description="O-antigen ligase-related" evidence="6">
    <location>
        <begin position="185"/>
        <end position="336"/>
    </location>
</feature>
<dbReference type="InterPro" id="IPR007016">
    <property type="entry name" value="O-antigen_ligase-rel_domated"/>
</dbReference>
<dbReference type="PANTHER" id="PTHR37422">
    <property type="entry name" value="TEICHURONIC ACID BIOSYNTHESIS PROTEIN TUAE"/>
    <property type="match status" value="1"/>
</dbReference>
<evidence type="ECO:0000313" key="8">
    <source>
        <dbReference type="Proteomes" id="UP000186549"/>
    </source>
</evidence>
<feature type="transmembrane region" description="Helical" evidence="5">
    <location>
        <begin position="201"/>
        <end position="221"/>
    </location>
</feature>
<feature type="transmembrane region" description="Helical" evidence="5">
    <location>
        <begin position="178"/>
        <end position="195"/>
    </location>
</feature>
<evidence type="ECO:0000259" key="6">
    <source>
        <dbReference type="Pfam" id="PF04932"/>
    </source>
</evidence>
<feature type="transmembrane region" description="Helical" evidence="5">
    <location>
        <begin position="109"/>
        <end position="131"/>
    </location>
</feature>
<dbReference type="InterPro" id="IPR011990">
    <property type="entry name" value="TPR-like_helical_dom_sf"/>
</dbReference>
<evidence type="ECO:0000256" key="3">
    <source>
        <dbReference type="ARBA" id="ARBA00022989"/>
    </source>
</evidence>
<feature type="transmembrane region" description="Helical" evidence="5">
    <location>
        <begin position="28"/>
        <end position="45"/>
    </location>
</feature>
<evidence type="ECO:0000256" key="2">
    <source>
        <dbReference type="ARBA" id="ARBA00022692"/>
    </source>
</evidence>
<feature type="transmembrane region" description="Helical" evidence="5">
    <location>
        <begin position="325"/>
        <end position="344"/>
    </location>
</feature>
<dbReference type="Proteomes" id="UP000186549">
    <property type="component" value="Unassembled WGS sequence"/>
</dbReference>
<keyword evidence="4 5" id="KW-0472">Membrane</keyword>
<keyword evidence="2 5" id="KW-0812">Transmembrane</keyword>